<protein>
    <recommendedName>
        <fullName evidence="1">Effector-associated domain-containing protein</fullName>
    </recommendedName>
</protein>
<dbReference type="Pfam" id="PF19956">
    <property type="entry name" value="EAD2"/>
    <property type="match status" value="1"/>
</dbReference>
<dbReference type="Gene3D" id="3.30.70.1230">
    <property type="entry name" value="Nucleotide cyclase"/>
    <property type="match status" value="1"/>
</dbReference>
<evidence type="ECO:0000259" key="1">
    <source>
        <dbReference type="Pfam" id="PF19956"/>
    </source>
</evidence>
<organism evidence="2 3">
    <name type="scientific">Amycolatopsis tolypomycina</name>
    <dbReference type="NCBI Taxonomy" id="208445"/>
    <lineage>
        <taxon>Bacteria</taxon>
        <taxon>Bacillati</taxon>
        <taxon>Actinomycetota</taxon>
        <taxon>Actinomycetes</taxon>
        <taxon>Pseudonocardiales</taxon>
        <taxon>Pseudonocardiaceae</taxon>
        <taxon>Amycolatopsis</taxon>
    </lineage>
</organism>
<name>A0A1H5BLG5_9PSEU</name>
<proteinExistence type="predicted"/>
<keyword evidence="3" id="KW-1185">Reference proteome</keyword>
<dbReference type="STRING" id="208445.SAMN04489727_8331"/>
<dbReference type="InterPro" id="IPR045431">
    <property type="entry name" value="EAD2"/>
</dbReference>
<dbReference type="SUPFAM" id="SSF55073">
    <property type="entry name" value="Nucleotide cyclase"/>
    <property type="match status" value="1"/>
</dbReference>
<dbReference type="Proteomes" id="UP000199622">
    <property type="component" value="Unassembled WGS sequence"/>
</dbReference>
<dbReference type="OrthoDB" id="3482507at2"/>
<reference evidence="3" key="1">
    <citation type="submission" date="2016-10" db="EMBL/GenBank/DDBJ databases">
        <authorList>
            <person name="Varghese N."/>
            <person name="Submissions S."/>
        </authorList>
    </citation>
    <scope>NUCLEOTIDE SEQUENCE [LARGE SCALE GENOMIC DNA]</scope>
    <source>
        <strain evidence="3">DSM 44544</strain>
    </source>
</reference>
<accession>A0A1H5BLG5</accession>
<dbReference type="EMBL" id="FNSO01000004">
    <property type="protein sequence ID" value="SED55041.1"/>
    <property type="molecule type" value="Genomic_DNA"/>
</dbReference>
<evidence type="ECO:0000313" key="2">
    <source>
        <dbReference type="EMBL" id="SED55041.1"/>
    </source>
</evidence>
<sequence length="308" mass="33786">MVSYPAALHRTIMTVDVAGYNHPDRTMAHLREVHDGLWRVLKGGFAETGIPWDVCFVENTGDGAMILLPPDIAKVDLVAQLPERMHADLRRHNAVHSEPAQIRLRLALHAGEVQRASHGSVGKAVSFTFRVLDAAEAKKAQNLTGAELALLATDVFYQEVVLQDPAAAPAEYRRIPVTTKETSTVAWLRLLGGAPEGEHRPDLRAVPSPAEPAIDRVLELTELLLGIPAVTEESSRRMLLKRLRPEIATVVAYHPQTRLHVLEIAGTCLRYRGGLAELVAAVQMLEPGSVPVRRLVERVGNWPVESPS</sequence>
<evidence type="ECO:0000313" key="3">
    <source>
        <dbReference type="Proteomes" id="UP000199622"/>
    </source>
</evidence>
<gene>
    <name evidence="2" type="ORF">SAMN04489727_8331</name>
</gene>
<dbReference type="AlphaFoldDB" id="A0A1H5BLG5"/>
<feature type="domain" description="Effector-associated" evidence="1">
    <location>
        <begin position="222"/>
        <end position="297"/>
    </location>
</feature>
<dbReference type="InterPro" id="IPR029787">
    <property type="entry name" value="Nucleotide_cyclase"/>
</dbReference>